<feature type="compositionally biased region" description="Acidic residues" evidence="3">
    <location>
        <begin position="23"/>
        <end position="38"/>
    </location>
</feature>
<dbReference type="PANTHER" id="PTHR23204">
    <property type="entry name" value="CLEAVAGE AND POLYADENYLATION SPECIFIC FACTOR"/>
    <property type="match status" value="1"/>
</dbReference>
<organism evidence="5 6">
    <name type="scientific">Platanthera zijinensis</name>
    <dbReference type="NCBI Taxonomy" id="2320716"/>
    <lineage>
        <taxon>Eukaryota</taxon>
        <taxon>Viridiplantae</taxon>
        <taxon>Streptophyta</taxon>
        <taxon>Embryophyta</taxon>
        <taxon>Tracheophyta</taxon>
        <taxon>Spermatophyta</taxon>
        <taxon>Magnoliopsida</taxon>
        <taxon>Liliopsida</taxon>
        <taxon>Asparagales</taxon>
        <taxon>Orchidaceae</taxon>
        <taxon>Orchidoideae</taxon>
        <taxon>Orchideae</taxon>
        <taxon>Orchidinae</taxon>
        <taxon>Platanthera</taxon>
    </lineage>
</organism>
<feature type="domain" description="RRM" evidence="4">
    <location>
        <begin position="220"/>
        <end position="298"/>
    </location>
</feature>
<keyword evidence="2" id="KW-0694">RNA-binding</keyword>
<protein>
    <recommendedName>
        <fullName evidence="4">RRM domain-containing protein</fullName>
    </recommendedName>
</protein>
<keyword evidence="6" id="KW-1185">Reference proteome</keyword>
<dbReference type="SMART" id="SM00360">
    <property type="entry name" value="RRM"/>
    <property type="match status" value="1"/>
</dbReference>
<gene>
    <name evidence="5" type="ORF">KSP39_PZI018156</name>
</gene>
<dbReference type="GO" id="GO:0006397">
    <property type="term" value="P:mRNA processing"/>
    <property type="evidence" value="ECO:0007669"/>
    <property type="project" value="UniProtKB-KW"/>
</dbReference>
<feature type="compositionally biased region" description="Polar residues" evidence="3">
    <location>
        <begin position="310"/>
        <end position="319"/>
    </location>
</feature>
<comment type="caution">
    <text evidence="5">The sequence shown here is derived from an EMBL/GenBank/DDBJ whole genome shotgun (WGS) entry which is preliminary data.</text>
</comment>
<accession>A0AAP0B3C1</accession>
<evidence type="ECO:0000256" key="1">
    <source>
        <dbReference type="ARBA" id="ARBA00006265"/>
    </source>
</evidence>
<dbReference type="GO" id="GO:0005634">
    <property type="term" value="C:nucleus"/>
    <property type="evidence" value="ECO:0007669"/>
    <property type="project" value="UniProtKB-SubCell"/>
</dbReference>
<proteinExistence type="inferred from homology"/>
<dbReference type="InterPro" id="IPR034772">
    <property type="entry name" value="CPSF6/7"/>
</dbReference>
<feature type="compositionally biased region" description="Basic and acidic residues" evidence="3">
    <location>
        <begin position="612"/>
        <end position="626"/>
    </location>
</feature>
<evidence type="ECO:0000259" key="4">
    <source>
        <dbReference type="PROSITE" id="PS50102"/>
    </source>
</evidence>
<feature type="compositionally biased region" description="Pro residues" evidence="3">
    <location>
        <begin position="70"/>
        <end position="82"/>
    </location>
</feature>
<dbReference type="SUPFAM" id="SSF54928">
    <property type="entry name" value="RNA-binding domain, RBD"/>
    <property type="match status" value="1"/>
</dbReference>
<dbReference type="Proteomes" id="UP001418222">
    <property type="component" value="Unassembled WGS sequence"/>
</dbReference>
<feature type="compositionally biased region" description="Polar residues" evidence="3">
    <location>
        <begin position="472"/>
        <end position="487"/>
    </location>
</feature>
<name>A0AAP0B3C1_9ASPA</name>
<feature type="region of interest" description="Disordered" evidence="3">
    <location>
        <begin position="300"/>
        <end position="319"/>
    </location>
</feature>
<evidence type="ECO:0000256" key="3">
    <source>
        <dbReference type="SAM" id="MobiDB-lite"/>
    </source>
</evidence>
<dbReference type="PROSITE" id="PS50102">
    <property type="entry name" value="RRM"/>
    <property type="match status" value="1"/>
</dbReference>
<evidence type="ECO:0000313" key="6">
    <source>
        <dbReference type="Proteomes" id="UP001418222"/>
    </source>
</evidence>
<evidence type="ECO:0000256" key="2">
    <source>
        <dbReference type="PROSITE-ProRule" id="PRU00176"/>
    </source>
</evidence>
<dbReference type="Pfam" id="PF00076">
    <property type="entry name" value="RRM_1"/>
    <property type="match status" value="1"/>
</dbReference>
<dbReference type="InterPro" id="IPR012677">
    <property type="entry name" value="Nucleotide-bd_a/b_plait_sf"/>
</dbReference>
<dbReference type="CDD" id="cd12372">
    <property type="entry name" value="RRM_CFIm68_CFIm59"/>
    <property type="match status" value="1"/>
</dbReference>
<dbReference type="EMBL" id="JBBWWQ010000016">
    <property type="protein sequence ID" value="KAK8926195.1"/>
    <property type="molecule type" value="Genomic_DNA"/>
</dbReference>
<dbReference type="InterPro" id="IPR000504">
    <property type="entry name" value="RRM_dom"/>
</dbReference>
<dbReference type="Gene3D" id="3.30.70.330">
    <property type="match status" value="1"/>
</dbReference>
<feature type="region of interest" description="Disordered" evidence="3">
    <location>
        <begin position="23"/>
        <end position="42"/>
    </location>
</feature>
<reference evidence="5 6" key="1">
    <citation type="journal article" date="2022" name="Nat. Plants">
        <title>Genomes of leafy and leafless Platanthera orchids illuminate the evolution of mycoheterotrophy.</title>
        <authorList>
            <person name="Li M.H."/>
            <person name="Liu K.W."/>
            <person name="Li Z."/>
            <person name="Lu H.C."/>
            <person name="Ye Q.L."/>
            <person name="Zhang D."/>
            <person name="Wang J.Y."/>
            <person name="Li Y.F."/>
            <person name="Zhong Z.M."/>
            <person name="Liu X."/>
            <person name="Yu X."/>
            <person name="Liu D.K."/>
            <person name="Tu X.D."/>
            <person name="Liu B."/>
            <person name="Hao Y."/>
            <person name="Liao X.Y."/>
            <person name="Jiang Y.T."/>
            <person name="Sun W.H."/>
            <person name="Chen J."/>
            <person name="Chen Y.Q."/>
            <person name="Ai Y."/>
            <person name="Zhai J.W."/>
            <person name="Wu S.S."/>
            <person name="Zhou Z."/>
            <person name="Hsiao Y.Y."/>
            <person name="Wu W.L."/>
            <person name="Chen Y.Y."/>
            <person name="Lin Y.F."/>
            <person name="Hsu J.L."/>
            <person name="Li C.Y."/>
            <person name="Wang Z.W."/>
            <person name="Zhao X."/>
            <person name="Zhong W.Y."/>
            <person name="Ma X.K."/>
            <person name="Ma L."/>
            <person name="Huang J."/>
            <person name="Chen G.Z."/>
            <person name="Huang M.Z."/>
            <person name="Huang L."/>
            <person name="Peng D.H."/>
            <person name="Luo Y.B."/>
            <person name="Zou S.Q."/>
            <person name="Chen S.P."/>
            <person name="Lan S."/>
            <person name="Tsai W.C."/>
            <person name="Van de Peer Y."/>
            <person name="Liu Z.J."/>
        </authorList>
    </citation>
    <scope>NUCLEOTIDE SEQUENCE [LARGE SCALE GENOMIC DNA]</scope>
    <source>
        <strain evidence="5">Lor287</strain>
    </source>
</reference>
<feature type="region of interest" description="Disordered" evidence="3">
    <location>
        <begin position="463"/>
        <end position="626"/>
    </location>
</feature>
<feature type="region of interest" description="Disordered" evidence="3">
    <location>
        <begin position="48"/>
        <end position="85"/>
    </location>
</feature>
<dbReference type="GO" id="GO:0003723">
    <property type="term" value="F:RNA binding"/>
    <property type="evidence" value="ECO:0007669"/>
    <property type="project" value="UniProtKB-UniRule"/>
</dbReference>
<feature type="region of interest" description="Disordered" evidence="3">
    <location>
        <begin position="134"/>
        <end position="156"/>
    </location>
</feature>
<dbReference type="InterPro" id="IPR035979">
    <property type="entry name" value="RBD_domain_sf"/>
</dbReference>
<evidence type="ECO:0000313" key="5">
    <source>
        <dbReference type="EMBL" id="KAK8926195.1"/>
    </source>
</evidence>
<comment type="similarity">
    <text evidence="1">Belongs to the RRM CPSF6/7 family.</text>
</comment>
<dbReference type="AlphaFoldDB" id="A0AAP0B3C1"/>
<sequence length="626" mass="67588">MDHGGDGDRAGFHGNEVISAVQDEEQFYGDDEDYDDLYNDVNVGEGLFQSSVHHGDADFSMETEDKRDPTPPPPPLPPPLSRVPPVKVSISGIASEPEIEKPFNRSGVLQESGFDGGGGFSLPVRPSVSPGVVRVDPGQSSAKSGEIQGHPSGNTFGNNGFQKLGSGFDNESYARPGPVGGGAGVNHPIPVGSVGTGSLTGAGTSVAVGGNMNGGGGGGTTIFVGDLHWWTTDADLEAELCKYGLIREVRFFDEKASGKSKGYAQVDFFDPAATIACKEGMNGHIFNGRPCVVAFSSPHSVRRHSDTPMPRNQQTMPQVQPQTGFVQRGRGGGGAHFGGNYGRGGGGGNWGRGGMGNRGPMMNMRNRVGPVGGRGIMGNGGMVAPPPAVLHPGAMLGHGFDPTGYGAAMGRMGAGYGGFPGGPAAGAFPGMLPSFPPVVAPHVNPAFFARGMPTGGMGMWPDPSMGAWGAEEQSSYGDDAVSDQQYGDGNHGKDRGADRDWLGPSERRQSQMTDKDAGSGQEWSDRRHNDERDAGRMRERDRDLDRDRQRERERERDRDRDRERDRERERERERDRYHDDRDRHGEHYRHREHELERDDDWERGRSSKARSNSREVENVKRRRPSE</sequence>
<feature type="compositionally biased region" description="Basic and acidic residues" evidence="3">
    <location>
        <begin position="53"/>
        <end position="69"/>
    </location>
</feature>
<feature type="compositionally biased region" description="Basic and acidic residues" evidence="3">
    <location>
        <begin position="490"/>
        <end position="605"/>
    </location>
</feature>